<protein>
    <submittedName>
        <fullName evidence="2">Thioredoxin family protein</fullName>
    </submittedName>
</protein>
<dbReference type="GeneID" id="94552251"/>
<gene>
    <name evidence="2" type="ORF">G7058_03105</name>
</gene>
<keyword evidence="3" id="KW-1185">Reference proteome</keyword>
<dbReference type="Gene3D" id="3.40.30.10">
    <property type="entry name" value="Glutaredoxin"/>
    <property type="match status" value="1"/>
</dbReference>
<dbReference type="PANTHER" id="PTHR10438:SF468">
    <property type="entry name" value="THIOREDOXIN-1-RELATED"/>
    <property type="match status" value="1"/>
</dbReference>
<dbReference type="InterPro" id="IPR050620">
    <property type="entry name" value="Thioredoxin_H-type-like"/>
</dbReference>
<dbReference type="EMBL" id="CP049889">
    <property type="protein sequence ID" value="QIK51138.1"/>
    <property type="molecule type" value="Genomic_DNA"/>
</dbReference>
<dbReference type="InterPro" id="IPR013766">
    <property type="entry name" value="Thioredoxin_domain"/>
</dbReference>
<name>A0A6G7WG26_9LACT</name>
<dbReference type="AlphaFoldDB" id="A0A6G7WG26"/>
<dbReference type="InterPro" id="IPR036249">
    <property type="entry name" value="Thioredoxin-like_sf"/>
</dbReference>
<accession>A0A6G7WG26</accession>
<reference evidence="2 3" key="1">
    <citation type="journal article" date="2017" name="Int. J. Syst. Evol. Microbiol.">
        <title>Jeotgalibaca porci sp. nov. and Jeotgalibaca arthritidis sp. nov., isolated from pigs, and emended description of the genus Jeotgalibaca.</title>
        <authorList>
            <person name="Zamora L."/>
            <person name="Perez-Sancho M."/>
            <person name="Dominguez L."/>
            <person name="Fernandez-Garayzabal J.F."/>
            <person name="Vela A.I."/>
        </authorList>
    </citation>
    <scope>NUCLEOTIDE SEQUENCE [LARGE SCALE GENOMIC DNA]</scope>
    <source>
        <strain evidence="2 3">CCUG 69148</strain>
    </source>
</reference>
<dbReference type="Proteomes" id="UP000501830">
    <property type="component" value="Chromosome"/>
</dbReference>
<dbReference type="PANTHER" id="PTHR10438">
    <property type="entry name" value="THIOREDOXIN"/>
    <property type="match status" value="1"/>
</dbReference>
<feature type="domain" description="Thioredoxin" evidence="1">
    <location>
        <begin position="1"/>
        <end position="104"/>
    </location>
</feature>
<organism evidence="2 3">
    <name type="scientific">Jeotgalibaca porci</name>
    <dbReference type="NCBI Taxonomy" id="1868793"/>
    <lineage>
        <taxon>Bacteria</taxon>
        <taxon>Bacillati</taxon>
        <taxon>Bacillota</taxon>
        <taxon>Bacilli</taxon>
        <taxon>Lactobacillales</taxon>
        <taxon>Carnobacteriaceae</taxon>
        <taxon>Jeotgalibaca</taxon>
    </lineage>
</organism>
<dbReference type="SUPFAM" id="SSF52833">
    <property type="entry name" value="Thioredoxin-like"/>
    <property type="match status" value="1"/>
</dbReference>
<dbReference type="KEGG" id="jpo:G7058_03105"/>
<dbReference type="RefSeq" id="WP_166062186.1">
    <property type="nucleotide sequence ID" value="NZ_CP049889.1"/>
</dbReference>
<dbReference type="PROSITE" id="PS51352">
    <property type="entry name" value="THIOREDOXIN_2"/>
    <property type="match status" value="1"/>
</dbReference>
<proteinExistence type="predicted"/>
<dbReference type="CDD" id="cd02947">
    <property type="entry name" value="TRX_family"/>
    <property type="match status" value="1"/>
</dbReference>
<dbReference type="Pfam" id="PF00085">
    <property type="entry name" value="Thioredoxin"/>
    <property type="match status" value="1"/>
</dbReference>
<evidence type="ECO:0000313" key="2">
    <source>
        <dbReference type="EMBL" id="QIK51138.1"/>
    </source>
</evidence>
<evidence type="ECO:0000259" key="1">
    <source>
        <dbReference type="PROSITE" id="PS51352"/>
    </source>
</evidence>
<sequence length="106" mass="12553">MGNLTLEKLQELKQAEKTVYLFTTTWCGDCHYIKPFMPEIVEKFADFTFVEVDRDEFMPFAQEHSVMGIPSFITYNKGEEVSRWVNGDRKTQEEIEAYLEETREKI</sequence>
<evidence type="ECO:0000313" key="3">
    <source>
        <dbReference type="Proteomes" id="UP000501830"/>
    </source>
</evidence>